<protein>
    <submittedName>
        <fullName evidence="2">Uncharacterized protein</fullName>
    </submittedName>
</protein>
<dbReference type="AlphaFoldDB" id="A0A2T0X948"/>
<sequence>MILFPPEIAFEACTLRIVDSPHDKHVETAFRADGATARADVPWGDADHIAAAWNAGYGGDQWRMVVEHEVGHAFMAEARGLPHSWSVWAAAHGRGGKSNSSEWPARIREEEHLVVALQRYANRGIRDEFDALGQAFGKGLPALAQRFVRLVRPWLREGYDEPYMDAAPHPPAVAPAAPAEPPARGKPQAGNGAAGA</sequence>
<proteinExistence type="predicted"/>
<reference evidence="2 3" key="1">
    <citation type="submission" date="2018-03" db="EMBL/GenBank/DDBJ databases">
        <title>Genomic Encyclopedia of Archaeal and Bacterial Type Strains, Phase II (KMG-II): from individual species to whole genera.</title>
        <authorList>
            <person name="Goeker M."/>
        </authorList>
    </citation>
    <scope>NUCLEOTIDE SEQUENCE [LARGE SCALE GENOMIC DNA]</scope>
    <source>
        <strain evidence="2 3">DSM 29318</strain>
    </source>
</reference>
<dbReference type="EMBL" id="PVTT01000001">
    <property type="protein sequence ID" value="PRY95470.1"/>
    <property type="molecule type" value="Genomic_DNA"/>
</dbReference>
<organism evidence="2 3">
    <name type="scientific">Hasllibacter halocynthiae</name>
    <dbReference type="NCBI Taxonomy" id="595589"/>
    <lineage>
        <taxon>Bacteria</taxon>
        <taxon>Pseudomonadati</taxon>
        <taxon>Pseudomonadota</taxon>
        <taxon>Alphaproteobacteria</taxon>
        <taxon>Rhodobacterales</taxon>
        <taxon>Roseobacteraceae</taxon>
        <taxon>Hasllibacter</taxon>
    </lineage>
</organism>
<name>A0A2T0X948_9RHOB</name>
<dbReference type="RefSeq" id="WP_106159843.1">
    <property type="nucleotide sequence ID" value="NZ_PVTT01000001.1"/>
</dbReference>
<feature type="region of interest" description="Disordered" evidence="1">
    <location>
        <begin position="165"/>
        <end position="196"/>
    </location>
</feature>
<dbReference type="Proteomes" id="UP000238801">
    <property type="component" value="Unassembled WGS sequence"/>
</dbReference>
<evidence type="ECO:0000313" key="3">
    <source>
        <dbReference type="Proteomes" id="UP000238801"/>
    </source>
</evidence>
<comment type="caution">
    <text evidence="2">The sequence shown here is derived from an EMBL/GenBank/DDBJ whole genome shotgun (WGS) entry which is preliminary data.</text>
</comment>
<gene>
    <name evidence="2" type="ORF">BCF33_1090</name>
</gene>
<evidence type="ECO:0000256" key="1">
    <source>
        <dbReference type="SAM" id="MobiDB-lite"/>
    </source>
</evidence>
<keyword evidence="3" id="KW-1185">Reference proteome</keyword>
<feature type="compositionally biased region" description="Pro residues" evidence="1">
    <location>
        <begin position="168"/>
        <end position="181"/>
    </location>
</feature>
<accession>A0A2T0X948</accession>
<dbReference type="OrthoDB" id="7188556at2"/>
<evidence type="ECO:0000313" key="2">
    <source>
        <dbReference type="EMBL" id="PRY95470.1"/>
    </source>
</evidence>